<keyword evidence="9" id="KW-1185">Reference proteome</keyword>
<evidence type="ECO:0000256" key="6">
    <source>
        <dbReference type="PIRSR" id="PIRSR602401-1"/>
    </source>
</evidence>
<proteinExistence type="inferred from homology"/>
<reference evidence="8 9" key="1">
    <citation type="submission" date="2023-12" db="EMBL/GenBank/DDBJ databases">
        <title>A high-quality genome assembly for Dillenia turbinata (Dilleniales).</title>
        <authorList>
            <person name="Chanderbali A."/>
        </authorList>
    </citation>
    <scope>NUCLEOTIDE SEQUENCE [LARGE SCALE GENOMIC DNA]</scope>
    <source>
        <strain evidence="8">LSX21</strain>
        <tissue evidence="8">Leaf</tissue>
    </source>
</reference>
<evidence type="ECO:0000313" key="9">
    <source>
        <dbReference type="Proteomes" id="UP001370490"/>
    </source>
</evidence>
<dbReference type="PANTHER" id="PTHR24296">
    <property type="entry name" value="CYTOCHROME P450"/>
    <property type="match status" value="1"/>
</dbReference>
<dbReference type="CDD" id="cd11064">
    <property type="entry name" value="CYP86A"/>
    <property type="match status" value="1"/>
</dbReference>
<keyword evidence="7" id="KW-0812">Transmembrane</keyword>
<keyword evidence="4" id="KW-0560">Oxidoreductase</keyword>
<comment type="similarity">
    <text evidence="2">Belongs to the cytochrome P450 family.</text>
</comment>
<keyword evidence="3 6" id="KW-0479">Metal-binding</keyword>
<dbReference type="SUPFAM" id="SSF48264">
    <property type="entry name" value="Cytochrome P450"/>
    <property type="match status" value="2"/>
</dbReference>
<dbReference type="GO" id="GO:0016705">
    <property type="term" value="F:oxidoreductase activity, acting on paired donors, with incorporation or reduction of molecular oxygen"/>
    <property type="evidence" value="ECO:0007669"/>
    <property type="project" value="InterPro"/>
</dbReference>
<evidence type="ECO:0000256" key="7">
    <source>
        <dbReference type="SAM" id="Phobius"/>
    </source>
</evidence>
<evidence type="ECO:0000256" key="3">
    <source>
        <dbReference type="ARBA" id="ARBA00022723"/>
    </source>
</evidence>
<comment type="cofactor">
    <cofactor evidence="1 6">
        <name>heme</name>
        <dbReference type="ChEBI" id="CHEBI:30413"/>
    </cofactor>
</comment>
<dbReference type="GO" id="GO:0005506">
    <property type="term" value="F:iron ion binding"/>
    <property type="evidence" value="ECO:0007669"/>
    <property type="project" value="InterPro"/>
</dbReference>
<dbReference type="GO" id="GO:0020037">
    <property type="term" value="F:heme binding"/>
    <property type="evidence" value="ECO:0007669"/>
    <property type="project" value="InterPro"/>
</dbReference>
<comment type="caution">
    <text evidence="8">The sequence shown here is derived from an EMBL/GenBank/DDBJ whole genome shotgun (WGS) entry which is preliminary data.</text>
</comment>
<accession>A0AAN8VR51</accession>
<feature type="transmembrane region" description="Helical" evidence="7">
    <location>
        <begin position="97"/>
        <end position="118"/>
    </location>
</feature>
<name>A0AAN8VR51_9MAGN</name>
<keyword evidence="6" id="KW-0349">Heme</keyword>
<dbReference type="Pfam" id="PF00067">
    <property type="entry name" value="p450"/>
    <property type="match status" value="2"/>
</dbReference>
<dbReference type="GO" id="GO:0004497">
    <property type="term" value="F:monooxygenase activity"/>
    <property type="evidence" value="ECO:0007669"/>
    <property type="project" value="InterPro"/>
</dbReference>
<feature type="binding site" description="axial binding residue" evidence="6">
    <location>
        <position position="542"/>
    </location>
    <ligand>
        <name>heme</name>
        <dbReference type="ChEBI" id="CHEBI:30413"/>
    </ligand>
    <ligandPart>
        <name>Fe</name>
        <dbReference type="ChEBI" id="CHEBI:18248"/>
    </ligandPart>
</feature>
<dbReference type="Gene3D" id="1.10.630.10">
    <property type="entry name" value="Cytochrome P450"/>
    <property type="match status" value="2"/>
</dbReference>
<evidence type="ECO:0000256" key="2">
    <source>
        <dbReference type="ARBA" id="ARBA00010617"/>
    </source>
</evidence>
<dbReference type="InterPro" id="IPR036396">
    <property type="entry name" value="Cyt_P450_sf"/>
</dbReference>
<dbReference type="PRINTS" id="PR00385">
    <property type="entry name" value="P450"/>
</dbReference>
<dbReference type="AlphaFoldDB" id="A0AAN8VR51"/>
<evidence type="ECO:0000256" key="1">
    <source>
        <dbReference type="ARBA" id="ARBA00001971"/>
    </source>
</evidence>
<gene>
    <name evidence="8" type="ORF">RJ641_033394</name>
</gene>
<dbReference type="EMBL" id="JBAMMX010000007">
    <property type="protein sequence ID" value="KAK6936364.1"/>
    <property type="molecule type" value="Genomic_DNA"/>
</dbReference>
<keyword evidence="5 6" id="KW-0408">Iron</keyword>
<keyword evidence="7" id="KW-1133">Transmembrane helix</keyword>
<organism evidence="8 9">
    <name type="scientific">Dillenia turbinata</name>
    <dbReference type="NCBI Taxonomy" id="194707"/>
    <lineage>
        <taxon>Eukaryota</taxon>
        <taxon>Viridiplantae</taxon>
        <taxon>Streptophyta</taxon>
        <taxon>Embryophyta</taxon>
        <taxon>Tracheophyta</taxon>
        <taxon>Spermatophyta</taxon>
        <taxon>Magnoliopsida</taxon>
        <taxon>eudicotyledons</taxon>
        <taxon>Gunneridae</taxon>
        <taxon>Pentapetalae</taxon>
        <taxon>Dilleniales</taxon>
        <taxon>Dilleniaceae</taxon>
        <taxon>Dillenia</taxon>
    </lineage>
</organism>
<sequence>MGRMTYIWGEDAEEFRPERWINNGVFQPESPSKFAAFQAPSICLGKEFAYRQMKILAAALLFFFKFRLADEKKEAAYRTMFTLHIDNGLHLFAFPRILSAAALATAFALLAILVLKILPQKSSGKQKKYPPIVSTVFHELINFHRLHDYIYDLACKHRTYRLLNVTHSEIHTSDPTNLEHVLKTNFANYGKGTYHYDVMTDLLGDGIFTVDGDKWRQQRKLASHGFSTYVLRDFCSSVFKENAVKVAQIIQEAASSNQTVDVQDLFTKSSMETVFKTIMGVELDSMYGKNEEAVRFCRAFDEASALTLYRYADVLWRIKKFLNIGSEAKLSKSIKEVDDYVYQVIERKIEQANTLTENTLKKKGDILSRFLELKENNDPKFLRDITLSFIVAGKESSALALSWLMCMLCKHPQVQEKIAEEVREAANIKEDSTLEEIVASLSEEALDRMQYLHAALTESLRLYPAVPVDAKLCFSDDTLPDGFSVRKGDLVVFSMYAMGRLKSLWGDDAEDFRPERWLNENGIFQSQSPFKFTAFQGGPRICLGKDFAYRQMKIVSAILFSSFKFKLRDDQKAIKYRTMLTLHINGGLHVSASPRLAQRSTRDR</sequence>
<evidence type="ECO:0000256" key="4">
    <source>
        <dbReference type="ARBA" id="ARBA00023002"/>
    </source>
</evidence>
<dbReference type="InterPro" id="IPR002401">
    <property type="entry name" value="Cyt_P450_E_grp-I"/>
</dbReference>
<dbReference type="Proteomes" id="UP001370490">
    <property type="component" value="Unassembled WGS sequence"/>
</dbReference>
<dbReference type="InterPro" id="IPR001128">
    <property type="entry name" value="Cyt_P450"/>
</dbReference>
<keyword evidence="7" id="KW-0472">Membrane</keyword>
<evidence type="ECO:0000313" key="8">
    <source>
        <dbReference type="EMBL" id="KAK6936364.1"/>
    </source>
</evidence>
<evidence type="ECO:0000256" key="5">
    <source>
        <dbReference type="ARBA" id="ARBA00023004"/>
    </source>
</evidence>
<dbReference type="PRINTS" id="PR00463">
    <property type="entry name" value="EP450I"/>
</dbReference>
<protein>
    <submittedName>
        <fullName evidence="8">Cytochrome P450</fullName>
    </submittedName>
</protein>